<accession>A0AAW0GJ17</accession>
<comment type="caution">
    <text evidence="1">The sequence shown here is derived from an EMBL/GenBank/DDBJ whole genome shotgun (WGS) entry which is preliminary data.</text>
</comment>
<sequence>MPGANAPRMNALYQRNEVSDCINTRSSLTDIPQLDAPFHSIQVLDTFYDFLFTILL</sequence>
<reference evidence="1 2" key="1">
    <citation type="submission" date="2022-09" db="EMBL/GenBank/DDBJ databases">
        <authorList>
            <person name="Palmer J.M."/>
        </authorList>
    </citation>
    <scope>NUCLEOTIDE SEQUENCE [LARGE SCALE GENOMIC DNA]</scope>
    <source>
        <strain evidence="1 2">DSM 7382</strain>
    </source>
</reference>
<protein>
    <submittedName>
        <fullName evidence="1">Uncharacterized protein</fullName>
    </submittedName>
</protein>
<name>A0AAW0GJ17_9APHY</name>
<keyword evidence="2" id="KW-1185">Reference proteome</keyword>
<organism evidence="1 2">
    <name type="scientific">Cerrena zonata</name>
    <dbReference type="NCBI Taxonomy" id="2478898"/>
    <lineage>
        <taxon>Eukaryota</taxon>
        <taxon>Fungi</taxon>
        <taxon>Dikarya</taxon>
        <taxon>Basidiomycota</taxon>
        <taxon>Agaricomycotina</taxon>
        <taxon>Agaricomycetes</taxon>
        <taxon>Polyporales</taxon>
        <taxon>Cerrenaceae</taxon>
        <taxon>Cerrena</taxon>
    </lineage>
</organism>
<dbReference type="EMBL" id="JASBNA010000005">
    <property type="protein sequence ID" value="KAK7691784.1"/>
    <property type="molecule type" value="Genomic_DNA"/>
</dbReference>
<evidence type="ECO:0000313" key="1">
    <source>
        <dbReference type="EMBL" id="KAK7691784.1"/>
    </source>
</evidence>
<gene>
    <name evidence="1" type="ORF">QCA50_005187</name>
</gene>
<dbReference type="AlphaFoldDB" id="A0AAW0GJ17"/>
<dbReference type="Proteomes" id="UP001385951">
    <property type="component" value="Unassembled WGS sequence"/>
</dbReference>
<evidence type="ECO:0000313" key="2">
    <source>
        <dbReference type="Proteomes" id="UP001385951"/>
    </source>
</evidence>
<proteinExistence type="predicted"/>